<dbReference type="Proteomes" id="UP000233469">
    <property type="component" value="Unassembled WGS sequence"/>
</dbReference>
<comment type="caution">
    <text evidence="1">The sequence shown here is derived from an EMBL/GenBank/DDBJ whole genome shotgun (WGS) entry which is preliminary data.</text>
</comment>
<reference evidence="1 2" key="2">
    <citation type="submission" date="2017-10" db="EMBL/GenBank/DDBJ databases">
        <title>Extensive intraspecific genome diversity in a model arbuscular mycorrhizal fungus.</title>
        <authorList>
            <person name="Chen E.C.H."/>
            <person name="Morin E."/>
            <person name="Baudet D."/>
            <person name="Noel J."/>
            <person name="Ndikumana S."/>
            <person name="Charron P."/>
            <person name="St-Onge C."/>
            <person name="Giorgi J."/>
            <person name="Grigoriev I.V."/>
            <person name="Roux C."/>
            <person name="Martin F.M."/>
            <person name="Corradi N."/>
        </authorList>
    </citation>
    <scope>NUCLEOTIDE SEQUENCE [LARGE SCALE GENOMIC DNA]</scope>
    <source>
        <strain evidence="1 2">C2</strain>
    </source>
</reference>
<proteinExistence type="predicted"/>
<accession>A0A2N1NWK2</accession>
<sequence length="52" mass="6032">MLVAFMTSVFDDARASGRQAVLKFRAELIYEYETLEKAVTSRENERNGYIIQ</sequence>
<reference evidence="1 2" key="1">
    <citation type="submission" date="2016-04" db="EMBL/GenBank/DDBJ databases">
        <title>Genome analyses suggest a sexual origin of heterokaryosis in a supposedly ancient asexual fungus.</title>
        <authorList>
            <person name="Ropars J."/>
            <person name="Sedzielewska K."/>
            <person name="Noel J."/>
            <person name="Charron P."/>
            <person name="Farinelli L."/>
            <person name="Marton T."/>
            <person name="Kruger M."/>
            <person name="Pelin A."/>
            <person name="Brachmann A."/>
            <person name="Corradi N."/>
        </authorList>
    </citation>
    <scope>NUCLEOTIDE SEQUENCE [LARGE SCALE GENOMIC DNA]</scope>
    <source>
        <strain evidence="1 2">C2</strain>
    </source>
</reference>
<gene>
    <name evidence="1" type="ORF">RhiirC2_730286</name>
</gene>
<evidence type="ECO:0000313" key="2">
    <source>
        <dbReference type="Proteomes" id="UP000233469"/>
    </source>
</evidence>
<organism evidence="1 2">
    <name type="scientific">Rhizophagus irregularis</name>
    <dbReference type="NCBI Taxonomy" id="588596"/>
    <lineage>
        <taxon>Eukaryota</taxon>
        <taxon>Fungi</taxon>
        <taxon>Fungi incertae sedis</taxon>
        <taxon>Mucoromycota</taxon>
        <taxon>Glomeromycotina</taxon>
        <taxon>Glomeromycetes</taxon>
        <taxon>Glomerales</taxon>
        <taxon>Glomeraceae</taxon>
        <taxon>Rhizophagus</taxon>
    </lineage>
</organism>
<dbReference type="AlphaFoldDB" id="A0A2N1NWK2"/>
<evidence type="ECO:0000313" key="1">
    <source>
        <dbReference type="EMBL" id="PKK78263.1"/>
    </source>
</evidence>
<dbReference type="VEuPathDB" id="FungiDB:RhiirFUN_004270"/>
<name>A0A2N1NWK2_9GLOM</name>
<dbReference type="EMBL" id="LLXL01000090">
    <property type="protein sequence ID" value="PKK78263.1"/>
    <property type="molecule type" value="Genomic_DNA"/>
</dbReference>
<protein>
    <submittedName>
        <fullName evidence="1">Uncharacterized protein</fullName>
    </submittedName>
</protein>